<dbReference type="GO" id="GO:0005524">
    <property type="term" value="F:ATP binding"/>
    <property type="evidence" value="ECO:0007669"/>
    <property type="project" value="UniProtKB-KW"/>
</dbReference>
<dbReference type="AlphaFoldDB" id="X1NTU1"/>
<organism evidence="5">
    <name type="scientific">marine sediment metagenome</name>
    <dbReference type="NCBI Taxonomy" id="412755"/>
    <lineage>
        <taxon>unclassified sequences</taxon>
        <taxon>metagenomes</taxon>
        <taxon>ecological metagenomes</taxon>
    </lineage>
</organism>
<accession>X1NTU1</accession>
<feature type="domain" description="Daunorubicin resistance ATP-binding protein DrrA1/2-like C-terminal" evidence="4">
    <location>
        <begin position="16"/>
        <end position="96"/>
    </location>
</feature>
<evidence type="ECO:0000259" key="4">
    <source>
        <dbReference type="Pfam" id="PF13732"/>
    </source>
</evidence>
<comment type="caution">
    <text evidence="5">The sequence shown here is derived from an EMBL/GenBank/DDBJ whole genome shotgun (WGS) entry which is preliminary data.</text>
</comment>
<name>X1NTU1_9ZZZZ</name>
<keyword evidence="2" id="KW-0547">Nucleotide-binding</keyword>
<gene>
    <name evidence="5" type="ORF">S06H3_60647</name>
</gene>
<evidence type="ECO:0000256" key="1">
    <source>
        <dbReference type="ARBA" id="ARBA00022448"/>
    </source>
</evidence>
<keyword evidence="1" id="KW-0813">Transport</keyword>
<dbReference type="InterPro" id="IPR025302">
    <property type="entry name" value="DrrA1/2-like_C"/>
</dbReference>
<evidence type="ECO:0000256" key="3">
    <source>
        <dbReference type="ARBA" id="ARBA00022840"/>
    </source>
</evidence>
<dbReference type="Pfam" id="PF13732">
    <property type="entry name" value="DrrA1-3_C"/>
    <property type="match status" value="1"/>
</dbReference>
<protein>
    <recommendedName>
        <fullName evidence="4">Daunorubicin resistance ATP-binding protein DrrA1/2-like C-terminal domain-containing protein</fullName>
    </recommendedName>
</protein>
<evidence type="ECO:0000256" key="2">
    <source>
        <dbReference type="ARBA" id="ARBA00022741"/>
    </source>
</evidence>
<dbReference type="EMBL" id="BARV01039597">
    <property type="protein sequence ID" value="GAI47013.1"/>
    <property type="molecule type" value="Genomic_DNA"/>
</dbReference>
<reference evidence="5" key="1">
    <citation type="journal article" date="2014" name="Front. Microbiol.">
        <title>High frequency of phylogenetically diverse reductive dehalogenase-homologous genes in deep subseafloor sedimentary metagenomes.</title>
        <authorList>
            <person name="Kawai M."/>
            <person name="Futagami T."/>
            <person name="Toyoda A."/>
            <person name="Takaki Y."/>
            <person name="Nishi S."/>
            <person name="Hori S."/>
            <person name="Arai W."/>
            <person name="Tsubouchi T."/>
            <person name="Morono Y."/>
            <person name="Uchiyama I."/>
            <person name="Ito T."/>
            <person name="Fujiyama A."/>
            <person name="Inagaki F."/>
            <person name="Takami H."/>
        </authorList>
    </citation>
    <scope>NUCLEOTIDE SEQUENCE</scope>
    <source>
        <strain evidence="5">Expedition CK06-06</strain>
    </source>
</reference>
<keyword evidence="3" id="KW-0067">ATP-binding</keyword>
<feature type="non-terminal residue" evidence="5">
    <location>
        <position position="1"/>
    </location>
</feature>
<proteinExistence type="predicted"/>
<evidence type="ECO:0000313" key="5">
    <source>
        <dbReference type="EMBL" id="GAI47013.1"/>
    </source>
</evidence>
<sequence length="101" mass="11285">PVSPVSCAILAFPKVGNLTEIKSRYRSNSVLLEFEGKLEEMPGVTEKRTHKGYVELVLDGNTTPQQLLERLVSRGIVINRFEIATPPLNEIFLRVVGRNHG</sequence>